<organism evidence="2 3">
    <name type="scientific">Clostridium sartagoforme</name>
    <dbReference type="NCBI Taxonomy" id="84031"/>
    <lineage>
        <taxon>Bacteria</taxon>
        <taxon>Bacillati</taxon>
        <taxon>Bacillota</taxon>
        <taxon>Clostridia</taxon>
        <taxon>Eubacteriales</taxon>
        <taxon>Clostridiaceae</taxon>
        <taxon>Clostridium</taxon>
    </lineage>
</organism>
<dbReference type="RefSeq" id="WP_136005526.1">
    <property type="nucleotide sequence ID" value="NZ_SRYR01000001.1"/>
</dbReference>
<dbReference type="EMBL" id="SRYR01000001">
    <property type="protein sequence ID" value="TGY44383.1"/>
    <property type="molecule type" value="Genomic_DNA"/>
</dbReference>
<evidence type="ECO:0000313" key="3">
    <source>
        <dbReference type="Proteomes" id="UP000306888"/>
    </source>
</evidence>
<protein>
    <submittedName>
        <fullName evidence="2">Formiminotransferase-cyclodeaminase</fullName>
    </submittedName>
</protein>
<sequence length="214" mass="24074">MLFKDYNIEYFLNELSSDAPSPGGGSTAALVAALSGALNSMVYSLTVGKKAFENLNKENQDKMLKLKEETVKFIVASQEFMEEDRKDFLALMDCYKLPKITEEEIDLRKENIKNCTIKAMETPLKLAKACIDFYSNIDFAVEFGNRNLVSDAGVAASLLHSAIESAAINVKVNLNFIKNEYDYKKVEETLEDILSKSNILKNEILDKVNNIIYK</sequence>
<gene>
    <name evidence="2" type="ORF">E5347_06110</name>
</gene>
<comment type="caution">
    <text evidence="2">The sequence shown here is derived from an EMBL/GenBank/DDBJ whole genome shotgun (WGS) entry which is preliminary data.</text>
</comment>
<accession>A0A4S2DSZ3</accession>
<dbReference type="GO" id="GO:0016740">
    <property type="term" value="F:transferase activity"/>
    <property type="evidence" value="ECO:0007669"/>
    <property type="project" value="UniProtKB-KW"/>
</dbReference>
<evidence type="ECO:0000313" key="2">
    <source>
        <dbReference type="EMBL" id="TGY44383.1"/>
    </source>
</evidence>
<dbReference type="SUPFAM" id="SSF101262">
    <property type="entry name" value="Methenyltetrahydrofolate cyclohydrolase-like"/>
    <property type="match status" value="1"/>
</dbReference>
<keyword evidence="3" id="KW-1185">Reference proteome</keyword>
<dbReference type="OrthoDB" id="7959174at2"/>
<dbReference type="InterPro" id="IPR007044">
    <property type="entry name" value="Cyclodeamin/CycHdrlase"/>
</dbReference>
<proteinExistence type="predicted"/>
<feature type="domain" description="Cyclodeaminase/cyclohydrolase" evidence="1">
    <location>
        <begin position="8"/>
        <end position="191"/>
    </location>
</feature>
<keyword evidence="2" id="KW-0808">Transferase</keyword>
<reference evidence="2 3" key="1">
    <citation type="submission" date="2019-04" db="EMBL/GenBank/DDBJ databases">
        <title>Microbes associate with the intestines of laboratory mice.</title>
        <authorList>
            <person name="Navarre W."/>
            <person name="Wong E."/>
            <person name="Huang K."/>
            <person name="Tropini C."/>
            <person name="Ng K."/>
            <person name="Yu B."/>
        </authorList>
    </citation>
    <scope>NUCLEOTIDE SEQUENCE [LARGE SCALE GENOMIC DNA]</scope>
    <source>
        <strain evidence="2 3">NM50_B9-20</strain>
    </source>
</reference>
<dbReference type="Proteomes" id="UP000306888">
    <property type="component" value="Unassembled WGS sequence"/>
</dbReference>
<evidence type="ECO:0000259" key="1">
    <source>
        <dbReference type="Pfam" id="PF04961"/>
    </source>
</evidence>
<dbReference type="AlphaFoldDB" id="A0A4S2DSZ3"/>
<dbReference type="Pfam" id="PF04961">
    <property type="entry name" value="FTCD_C"/>
    <property type="match status" value="1"/>
</dbReference>
<dbReference type="Gene3D" id="1.20.120.680">
    <property type="entry name" value="Formiminotetrahydrofolate cyclodeaminase monomer, up-and-down helical bundle"/>
    <property type="match status" value="1"/>
</dbReference>
<name>A0A4S2DSZ3_9CLOT</name>
<dbReference type="InterPro" id="IPR036178">
    <property type="entry name" value="Formintransfe-cycloase-like_sf"/>
</dbReference>